<evidence type="ECO:0000256" key="6">
    <source>
        <dbReference type="ARBA" id="ARBA00023242"/>
    </source>
</evidence>
<keyword evidence="3" id="KW-0132">Cell division</keyword>
<dbReference type="InterPro" id="IPR019440">
    <property type="entry name" value="MAU2"/>
</dbReference>
<comment type="subcellular location">
    <subcellularLocation>
        <location evidence="1">Nucleus</location>
    </subcellularLocation>
</comment>
<dbReference type="Pfam" id="PF10345">
    <property type="entry name" value="Cohesin_load"/>
    <property type="match status" value="1"/>
</dbReference>
<reference evidence="9 10" key="1">
    <citation type="journal article" date="2018" name="IMA Fungus">
        <title>IMA Genome-F 9: Draft genome sequence of Annulohypoxylon stygium, Aspergillus mulundensis, Berkeleyomyces basicola (syn. Thielaviopsis basicola), Ceratocystis smalleyi, two Cercospora beticola strains, Coleophoma cylindrospora, Fusarium fracticaudum, Phialophora cf. hyalina, and Morchella septimelata.</title>
        <authorList>
            <person name="Wingfield B.D."/>
            <person name="Bills G.F."/>
            <person name="Dong Y."/>
            <person name="Huang W."/>
            <person name="Nel W.J."/>
            <person name="Swalarsk-Parry B.S."/>
            <person name="Vaghefi N."/>
            <person name="Wilken P.M."/>
            <person name="An Z."/>
            <person name="de Beer Z.W."/>
            <person name="De Vos L."/>
            <person name="Chen L."/>
            <person name="Duong T.A."/>
            <person name="Gao Y."/>
            <person name="Hammerbacher A."/>
            <person name="Kikkert J.R."/>
            <person name="Li Y."/>
            <person name="Li H."/>
            <person name="Li K."/>
            <person name="Li Q."/>
            <person name="Liu X."/>
            <person name="Ma X."/>
            <person name="Naidoo K."/>
            <person name="Pethybridge S.J."/>
            <person name="Sun J."/>
            <person name="Steenkamp E.T."/>
            <person name="van der Nest M.A."/>
            <person name="van Wyk S."/>
            <person name="Wingfield M.J."/>
            <person name="Xiong C."/>
            <person name="Yue Q."/>
            <person name="Zhang X."/>
        </authorList>
    </citation>
    <scope>NUCLEOTIDE SEQUENCE [LARGE SCALE GENOMIC DNA]</scope>
    <source>
        <strain evidence="9 10">BP6252</strain>
    </source>
</reference>
<evidence type="ECO:0000313" key="10">
    <source>
        <dbReference type="Proteomes" id="UP000256645"/>
    </source>
</evidence>
<evidence type="ECO:0000256" key="2">
    <source>
        <dbReference type="ARBA" id="ARBA00008585"/>
    </source>
</evidence>
<dbReference type="OrthoDB" id="5565328at2759"/>
<keyword evidence="6" id="KW-0539">Nucleus</keyword>
<dbReference type="GO" id="GO:0005634">
    <property type="term" value="C:nucleus"/>
    <property type="evidence" value="ECO:0007669"/>
    <property type="project" value="UniProtKB-SubCell"/>
</dbReference>
<dbReference type="PANTHER" id="PTHR21394">
    <property type="entry name" value="MAU2 CHROMATID COHESION FACTOR HOMOLOG"/>
    <property type="match status" value="1"/>
</dbReference>
<dbReference type="AlphaFoldDB" id="A0A3D8SSZ6"/>
<evidence type="ECO:0000256" key="3">
    <source>
        <dbReference type="ARBA" id="ARBA00022618"/>
    </source>
</evidence>
<evidence type="ECO:0000256" key="5">
    <source>
        <dbReference type="ARBA" id="ARBA00022829"/>
    </source>
</evidence>
<feature type="region of interest" description="Disordered" evidence="8">
    <location>
        <begin position="1"/>
        <end position="128"/>
    </location>
</feature>
<dbReference type="Proteomes" id="UP000256645">
    <property type="component" value="Unassembled WGS sequence"/>
</dbReference>
<feature type="compositionally biased region" description="Polar residues" evidence="8">
    <location>
        <begin position="226"/>
        <end position="247"/>
    </location>
</feature>
<organism evidence="9 10">
    <name type="scientific">Coleophoma cylindrospora</name>
    <dbReference type="NCBI Taxonomy" id="1849047"/>
    <lineage>
        <taxon>Eukaryota</taxon>
        <taxon>Fungi</taxon>
        <taxon>Dikarya</taxon>
        <taxon>Ascomycota</taxon>
        <taxon>Pezizomycotina</taxon>
        <taxon>Leotiomycetes</taxon>
        <taxon>Helotiales</taxon>
        <taxon>Dermateaceae</taxon>
        <taxon>Coleophoma</taxon>
    </lineage>
</organism>
<evidence type="ECO:0000313" key="9">
    <source>
        <dbReference type="EMBL" id="RDW89449.1"/>
    </source>
</evidence>
<dbReference type="GO" id="GO:0007059">
    <property type="term" value="P:chromosome segregation"/>
    <property type="evidence" value="ECO:0007669"/>
    <property type="project" value="UniProtKB-KW"/>
</dbReference>
<comment type="similarity">
    <text evidence="2">Belongs to the SCC4/mau-2 family.</text>
</comment>
<keyword evidence="7" id="KW-0131">Cell cycle</keyword>
<name>A0A3D8SSZ6_9HELO</name>
<protein>
    <submittedName>
        <fullName evidence="9">Uncharacterized protein</fullName>
    </submittedName>
</protein>
<feature type="compositionally biased region" description="Polar residues" evidence="8">
    <location>
        <begin position="45"/>
        <end position="62"/>
    </location>
</feature>
<feature type="region of interest" description="Disordered" evidence="8">
    <location>
        <begin position="140"/>
        <end position="315"/>
    </location>
</feature>
<evidence type="ECO:0000256" key="4">
    <source>
        <dbReference type="ARBA" id="ARBA00022776"/>
    </source>
</evidence>
<evidence type="ECO:0000256" key="7">
    <source>
        <dbReference type="ARBA" id="ARBA00023306"/>
    </source>
</evidence>
<keyword evidence="10" id="KW-1185">Reference proteome</keyword>
<feature type="compositionally biased region" description="Low complexity" evidence="8">
    <location>
        <begin position="180"/>
        <end position="212"/>
    </location>
</feature>
<accession>A0A3D8SSZ6</accession>
<sequence length="936" mass="103757">MSYQGGNHGYWPGPGQPVPYNSQNPHPQALPHGVPAGAYYPAGQTPMNQPQVAQQWSQNAQHYHQPYGQPNGYAVNQTYSPIPLQRHPQAHPQSQPQYTSPQPALQQSYPQQHSMPHINTPMPHSYTQVQSNYGSHAMYQGQRQPSAGIQRPASSSPLNNISQPPPQPVVKQKPPKPTQTRPNINPPTNSTNPPKNSTTPPTNNTTRAPQPTIIRHSELMSPPQAPEQTTISPSDLSKPPQTITSINPAELLSKSPGTENTINPAGLISRTPDRTTTISPANLMSGPAERTISPSNMLRPPSTTPAHRSPSQGDPSMLILSLAEEYFDAAHAMATSVALLADEKSFEEYHKLIATGLGCLETAMKRLKLSPRDEANVILRFAGILYQEDTDNFMDAELALTKGIAISERNHYFDLKYAMQFLLAQFMFKKSPKAAMKALDGNIADAQTYRHYSWVYAFRFLRASRAMELGNLADSQSGLQNLRAISSVSSEQGDRAIFLMSSLMEAMAYLHSANPDAIEQVQRAIAAAWTYQLDEDNQIPQLTGLTHILDVACSLRHGNVKQMLVKLKAMQVMMDEAKKNTTWSYTSDVLAIPISRKQTDSHVVSKDTRAVLGIGKDGRDNLMITFLNMRDAQFIRQHPADRHGLNVLTETLKSLSVATYQPGKGGNLPDLLHKARWRTELLCYFHIYTAFCDASVTDWRSVKKCIDDLKATISTIEAHSDDPLAYFAKYIEGVFHQGSGHLEEALAIFQSPMFDLSRAPKAHPSTSDQTKRDISILAALNSVWIQQGPGRQDRRRNTDLLERLGPLCQKHRNRDIRTAYNLLVVTVETEPPQTLIRTKEFLQQALGGAKSTGNELLLCITLNLTCYRFFNNVVGDQAIKSALVAENMADKSGNVLWMSVANGMLAQKYSLQGKHAEAQVKMEEAMRMNQAAFPEL</sequence>
<dbReference type="GO" id="GO:0007064">
    <property type="term" value="P:mitotic sister chromatid cohesion"/>
    <property type="evidence" value="ECO:0007669"/>
    <property type="project" value="InterPro"/>
</dbReference>
<keyword evidence="4" id="KW-0498">Mitosis</keyword>
<feature type="compositionally biased region" description="Polar residues" evidence="8">
    <location>
        <begin position="141"/>
        <end position="162"/>
    </location>
</feature>
<feature type="compositionally biased region" description="Low complexity" evidence="8">
    <location>
        <begin position="92"/>
        <end position="103"/>
    </location>
</feature>
<dbReference type="EMBL" id="PDLM01000001">
    <property type="protein sequence ID" value="RDW89449.1"/>
    <property type="molecule type" value="Genomic_DNA"/>
</dbReference>
<keyword evidence="5" id="KW-0159">Chromosome partition</keyword>
<evidence type="ECO:0000256" key="8">
    <source>
        <dbReference type="SAM" id="MobiDB-lite"/>
    </source>
</evidence>
<evidence type="ECO:0000256" key="1">
    <source>
        <dbReference type="ARBA" id="ARBA00004123"/>
    </source>
</evidence>
<feature type="compositionally biased region" description="Polar residues" evidence="8">
    <location>
        <begin position="104"/>
        <end position="114"/>
    </location>
</feature>
<dbReference type="GO" id="GO:0051301">
    <property type="term" value="P:cell division"/>
    <property type="evidence" value="ECO:0007669"/>
    <property type="project" value="UniProtKB-KW"/>
</dbReference>
<comment type="caution">
    <text evidence="9">The sequence shown here is derived from an EMBL/GenBank/DDBJ whole genome shotgun (WGS) entry which is preliminary data.</text>
</comment>
<dbReference type="STRING" id="1849047.A0A3D8SSZ6"/>
<feature type="compositionally biased region" description="Polar residues" evidence="8">
    <location>
        <begin position="304"/>
        <end position="314"/>
    </location>
</feature>
<proteinExistence type="inferred from homology"/>
<gene>
    <name evidence="9" type="ORF">BP6252_01481</name>
</gene>